<sequence>MDFADDTSSAGSGQTSASSKCCHLCTVLWFSMSNSELNSAKGPRELSLPVQGAMGVTMKAAERQPLLGSDQSGLKLAIWKQLRKNVRDESHLYMQLFMGSVSLGHEILIEDDLNFCNQRSLQDWETESRQMANVYAQASCTISATGSAESSGGCFKKRNPLPYFPCHILGDPSSRRSLTVKAANTAFKTNMFHTEVDGGPLNTRAWAFQERLLSQRIIHFGASLMFFECSTLFASELQPEGIYDGVDVLARDGTKHEFPDLQRWAEMLDPFLPPPQPSAPPALEPEDFSPPEDSAPSRPSASIKLPNTYGLFPSKHERQARARYNKAWNLYRARKRHRLEENAARERRHAARERARQQSAEQAHLRKSERVSQIPREPNPAYKAPEVVASLSDNSVTGYRGAFDFLAAAAAAGSSRDIEPRNRLRLHQRWFELVSKYTRSQLTVAGDRHMAAAGIARAIQGPGTNADYLAGLWRRHLEFDLLWALEGSPKRRPSPCQAPSWSWISVDGAVSQRLLPFTLANEARRCEVEMLAKVVAVQVLDAKTGEKVTDATAPIGPGLLELRGVLCPVSRLDVDEATGRGRLLLSGTWAECVMDTLSSAARGHQDLFCLPILNMTRFPLLEQESMAEIERASLHGIILRKSGGTSAVKDISPSCKAFERVGYFVLSSLTAEGLGVLEAIKHSTLAGDLASTSISVK</sequence>
<protein>
    <recommendedName>
        <fullName evidence="2">Heterokaryon incompatibility domain-containing protein</fullName>
    </recommendedName>
</protein>
<proteinExistence type="predicted"/>
<dbReference type="PANTHER" id="PTHR33112:SF10">
    <property type="entry name" value="TOL"/>
    <property type="match status" value="1"/>
</dbReference>
<evidence type="ECO:0000256" key="1">
    <source>
        <dbReference type="SAM" id="MobiDB-lite"/>
    </source>
</evidence>
<dbReference type="PANTHER" id="PTHR33112">
    <property type="entry name" value="DOMAIN PROTEIN, PUTATIVE-RELATED"/>
    <property type="match status" value="1"/>
</dbReference>
<dbReference type="Pfam" id="PF06985">
    <property type="entry name" value="HET"/>
    <property type="match status" value="1"/>
</dbReference>
<name>A0A3M9YID5_9PEZI</name>
<dbReference type="AlphaFoldDB" id="A0A3M9YID5"/>
<feature type="region of interest" description="Disordered" evidence="1">
    <location>
        <begin position="269"/>
        <end position="305"/>
    </location>
</feature>
<gene>
    <name evidence="3" type="ORF">D7B24_002756</name>
</gene>
<dbReference type="RefSeq" id="XP_028497536.1">
    <property type="nucleotide sequence ID" value="XM_028636957.1"/>
</dbReference>
<comment type="caution">
    <text evidence="3">The sequence shown here is derived from an EMBL/GenBank/DDBJ whole genome shotgun (WGS) entry which is preliminary data.</text>
</comment>
<reference evidence="3 4" key="1">
    <citation type="submission" date="2018-10" db="EMBL/GenBank/DDBJ databases">
        <title>Genome sequence of Verticillium nonalfalfae VnAa140.</title>
        <authorList>
            <person name="Stajich J.E."/>
            <person name="Kasson M.T."/>
        </authorList>
    </citation>
    <scope>NUCLEOTIDE SEQUENCE [LARGE SCALE GENOMIC DNA]</scope>
    <source>
        <strain evidence="3 4">VnAa140</strain>
    </source>
</reference>
<dbReference type="EMBL" id="RBVV01000017">
    <property type="protein sequence ID" value="RNJ59378.1"/>
    <property type="molecule type" value="Genomic_DNA"/>
</dbReference>
<feature type="region of interest" description="Disordered" evidence="1">
    <location>
        <begin position="339"/>
        <end position="380"/>
    </location>
</feature>
<dbReference type="InterPro" id="IPR010730">
    <property type="entry name" value="HET"/>
</dbReference>
<organism evidence="3 4">
    <name type="scientific">Verticillium nonalfalfae</name>
    <dbReference type="NCBI Taxonomy" id="1051616"/>
    <lineage>
        <taxon>Eukaryota</taxon>
        <taxon>Fungi</taxon>
        <taxon>Dikarya</taxon>
        <taxon>Ascomycota</taxon>
        <taxon>Pezizomycotina</taxon>
        <taxon>Sordariomycetes</taxon>
        <taxon>Hypocreomycetidae</taxon>
        <taxon>Glomerellales</taxon>
        <taxon>Plectosphaerellaceae</taxon>
        <taxon>Verticillium</taxon>
    </lineage>
</organism>
<evidence type="ECO:0000259" key="2">
    <source>
        <dbReference type="Pfam" id="PF06985"/>
    </source>
</evidence>
<dbReference type="Proteomes" id="UP000267145">
    <property type="component" value="Unassembled WGS sequence"/>
</dbReference>
<feature type="compositionally biased region" description="Pro residues" evidence="1">
    <location>
        <begin position="271"/>
        <end position="283"/>
    </location>
</feature>
<accession>A0A3M9YID5</accession>
<evidence type="ECO:0000313" key="4">
    <source>
        <dbReference type="Proteomes" id="UP000267145"/>
    </source>
</evidence>
<dbReference type="GeneID" id="39606445"/>
<keyword evidence="4" id="KW-1185">Reference proteome</keyword>
<evidence type="ECO:0000313" key="3">
    <source>
        <dbReference type="EMBL" id="RNJ59378.1"/>
    </source>
</evidence>
<feature type="domain" description="Heterokaryon incompatibility" evidence="2">
    <location>
        <begin position="117"/>
        <end position="210"/>
    </location>
</feature>